<dbReference type="EMBL" id="LFYR01000756">
    <property type="protein sequence ID" value="KMZ69685.1"/>
    <property type="molecule type" value="Genomic_DNA"/>
</dbReference>
<keyword evidence="5" id="KW-1185">Reference proteome</keyword>
<keyword evidence="3" id="KW-0812">Transmembrane</keyword>
<evidence type="ECO:0000313" key="4">
    <source>
        <dbReference type="EMBL" id="KMZ69685.1"/>
    </source>
</evidence>
<dbReference type="AlphaFoldDB" id="A0A0K9PN97"/>
<keyword evidence="2" id="KW-0732">Signal</keyword>
<feature type="transmembrane region" description="Helical" evidence="3">
    <location>
        <begin position="12"/>
        <end position="31"/>
    </location>
</feature>
<dbReference type="OrthoDB" id="776013at2759"/>
<name>A0A0K9PN97_ZOSMR</name>
<dbReference type="OMA" id="HRVMRES"/>
<evidence type="ECO:0000313" key="5">
    <source>
        <dbReference type="Proteomes" id="UP000036987"/>
    </source>
</evidence>
<evidence type="ECO:0000256" key="1">
    <source>
        <dbReference type="ARBA" id="ARBA00006010"/>
    </source>
</evidence>
<reference evidence="5" key="1">
    <citation type="journal article" date="2016" name="Nature">
        <title>The genome of the seagrass Zostera marina reveals angiosperm adaptation to the sea.</title>
        <authorList>
            <person name="Olsen J.L."/>
            <person name="Rouze P."/>
            <person name="Verhelst B."/>
            <person name="Lin Y.-C."/>
            <person name="Bayer T."/>
            <person name="Collen J."/>
            <person name="Dattolo E."/>
            <person name="De Paoli E."/>
            <person name="Dittami S."/>
            <person name="Maumus F."/>
            <person name="Michel G."/>
            <person name="Kersting A."/>
            <person name="Lauritano C."/>
            <person name="Lohaus R."/>
            <person name="Toepel M."/>
            <person name="Tonon T."/>
            <person name="Vanneste K."/>
            <person name="Amirebrahimi M."/>
            <person name="Brakel J."/>
            <person name="Bostroem C."/>
            <person name="Chovatia M."/>
            <person name="Grimwood J."/>
            <person name="Jenkins J.W."/>
            <person name="Jueterbock A."/>
            <person name="Mraz A."/>
            <person name="Stam W.T."/>
            <person name="Tice H."/>
            <person name="Bornberg-Bauer E."/>
            <person name="Green P.J."/>
            <person name="Pearson G.A."/>
            <person name="Procaccini G."/>
            <person name="Duarte C.M."/>
            <person name="Schmutz J."/>
            <person name="Reusch T.B.H."/>
            <person name="Van de Peer Y."/>
        </authorList>
    </citation>
    <scope>NUCLEOTIDE SEQUENCE [LARGE SCALE GENOMIC DNA]</scope>
    <source>
        <strain evidence="5">cv. Finnish</strain>
    </source>
</reference>
<dbReference type="PANTHER" id="PTHR33227:SF21">
    <property type="entry name" value="F12F1.21 PROTEIN"/>
    <property type="match status" value="1"/>
</dbReference>
<keyword evidence="3" id="KW-0472">Membrane</keyword>
<gene>
    <name evidence="4" type="ORF">ZOSMA_209G00180</name>
</gene>
<sequence>MAITARNLKPTLIISILFFFMVIPMGGHRVMRESPQQYNYYDNYYYNPRLPQICENFPAICNNNHGSSGKDCCRSQCVDLKSDMFNCGKCGNWCNYSQVCCGGRCLGVLFDNSNCGRCGNKCSNGGRCNYGMCSYA</sequence>
<dbReference type="InterPro" id="IPR006969">
    <property type="entry name" value="Stig-like"/>
</dbReference>
<dbReference type="Pfam" id="PF04885">
    <property type="entry name" value="Stig1"/>
    <property type="match status" value="1"/>
</dbReference>
<protein>
    <submittedName>
        <fullName evidence="4">Stigma-specific Stig1 family protein</fullName>
    </submittedName>
</protein>
<evidence type="ECO:0000256" key="3">
    <source>
        <dbReference type="SAM" id="Phobius"/>
    </source>
</evidence>
<keyword evidence="3" id="KW-1133">Transmembrane helix</keyword>
<proteinExistence type="inferred from homology"/>
<dbReference type="STRING" id="29655.A0A0K9PN97"/>
<dbReference type="Proteomes" id="UP000036987">
    <property type="component" value="Unassembled WGS sequence"/>
</dbReference>
<comment type="similarity">
    <text evidence="1">Belongs to the STIG1 family.</text>
</comment>
<accession>A0A0K9PN97</accession>
<comment type="caution">
    <text evidence="4">The sequence shown here is derived from an EMBL/GenBank/DDBJ whole genome shotgun (WGS) entry which is preliminary data.</text>
</comment>
<evidence type="ECO:0000256" key="2">
    <source>
        <dbReference type="ARBA" id="ARBA00022729"/>
    </source>
</evidence>
<dbReference type="PANTHER" id="PTHR33227">
    <property type="entry name" value="STIGMA-SPECIFIC STIG1-LIKE PROTEIN 3"/>
    <property type="match status" value="1"/>
</dbReference>
<organism evidence="4 5">
    <name type="scientific">Zostera marina</name>
    <name type="common">Eelgrass</name>
    <dbReference type="NCBI Taxonomy" id="29655"/>
    <lineage>
        <taxon>Eukaryota</taxon>
        <taxon>Viridiplantae</taxon>
        <taxon>Streptophyta</taxon>
        <taxon>Embryophyta</taxon>
        <taxon>Tracheophyta</taxon>
        <taxon>Spermatophyta</taxon>
        <taxon>Magnoliopsida</taxon>
        <taxon>Liliopsida</taxon>
        <taxon>Zosteraceae</taxon>
        <taxon>Zostera</taxon>
    </lineage>
</organism>